<reference evidence="3 4" key="1">
    <citation type="submission" date="2016-08" db="EMBL/GenBank/DDBJ databases">
        <title>Draft genome of Fabibacter sp. strain SK-8.</title>
        <authorList>
            <person name="Wong S.-K."/>
            <person name="Hamasaki K."/>
            <person name="Yoshizawa S."/>
        </authorList>
    </citation>
    <scope>NUCLEOTIDE SEQUENCE [LARGE SCALE GENOMIC DNA]</scope>
    <source>
        <strain evidence="3 4">SK-8</strain>
    </source>
</reference>
<evidence type="ECO:0000259" key="2">
    <source>
        <dbReference type="Pfam" id="PF19762"/>
    </source>
</evidence>
<feature type="transmembrane region" description="Helical" evidence="1">
    <location>
        <begin position="98"/>
        <end position="116"/>
    </location>
</feature>
<keyword evidence="1" id="KW-0812">Transmembrane</keyword>
<gene>
    <name evidence="3" type="ORF">BFP71_02995</name>
</gene>
<sequence>MSDGFAAFMFMASIIISLGGVIFFWLFTRHRERTQLIEKGADASLFQSDPRKKSYFFVMLLGILFICLALGIGLGFFIEDALQSSGVLGRNHSSPGPYFFGIFLMLGVGFVAAFFVNRKYINKE</sequence>
<organism evidence="3 4">
    <name type="scientific">Roseivirga misakiensis</name>
    <dbReference type="NCBI Taxonomy" id="1563681"/>
    <lineage>
        <taxon>Bacteria</taxon>
        <taxon>Pseudomonadati</taxon>
        <taxon>Bacteroidota</taxon>
        <taxon>Cytophagia</taxon>
        <taxon>Cytophagales</taxon>
        <taxon>Roseivirgaceae</taxon>
        <taxon>Roseivirga</taxon>
    </lineage>
</organism>
<feature type="domain" description="DUF6249" evidence="2">
    <location>
        <begin position="8"/>
        <end position="117"/>
    </location>
</feature>
<evidence type="ECO:0000256" key="1">
    <source>
        <dbReference type="SAM" id="Phobius"/>
    </source>
</evidence>
<name>A0A1E5T5J8_9BACT</name>
<accession>A0A1E5T5J8</accession>
<dbReference type="InterPro" id="IPR046216">
    <property type="entry name" value="DUF6249"/>
</dbReference>
<feature type="transmembrane region" description="Helical" evidence="1">
    <location>
        <begin position="6"/>
        <end position="27"/>
    </location>
</feature>
<dbReference type="OrthoDB" id="679295at2"/>
<dbReference type="Proteomes" id="UP000095552">
    <property type="component" value="Unassembled WGS sequence"/>
</dbReference>
<feature type="transmembrane region" description="Helical" evidence="1">
    <location>
        <begin position="55"/>
        <end position="78"/>
    </location>
</feature>
<dbReference type="STRING" id="1563681.BFP71_02995"/>
<dbReference type="RefSeq" id="WP_069833961.1">
    <property type="nucleotide sequence ID" value="NZ_MDGQ01000003.1"/>
</dbReference>
<proteinExistence type="predicted"/>
<dbReference type="AlphaFoldDB" id="A0A1E5T5J8"/>
<keyword evidence="1" id="KW-0472">Membrane</keyword>
<dbReference type="EMBL" id="MDGQ01000003">
    <property type="protein sequence ID" value="OEK06649.1"/>
    <property type="molecule type" value="Genomic_DNA"/>
</dbReference>
<keyword evidence="1" id="KW-1133">Transmembrane helix</keyword>
<comment type="caution">
    <text evidence="3">The sequence shown here is derived from an EMBL/GenBank/DDBJ whole genome shotgun (WGS) entry which is preliminary data.</text>
</comment>
<evidence type="ECO:0000313" key="3">
    <source>
        <dbReference type="EMBL" id="OEK06649.1"/>
    </source>
</evidence>
<evidence type="ECO:0000313" key="4">
    <source>
        <dbReference type="Proteomes" id="UP000095552"/>
    </source>
</evidence>
<protein>
    <recommendedName>
        <fullName evidence="2">DUF6249 domain-containing protein</fullName>
    </recommendedName>
</protein>
<dbReference type="Pfam" id="PF19762">
    <property type="entry name" value="DUF6249"/>
    <property type="match status" value="1"/>
</dbReference>
<keyword evidence="4" id="KW-1185">Reference proteome</keyword>